<dbReference type="Proteomes" id="UP000077405">
    <property type="component" value="Chromosome"/>
</dbReference>
<protein>
    <submittedName>
        <fullName evidence="7">CvpA family protein</fullName>
    </submittedName>
</protein>
<keyword evidence="3 6" id="KW-1133">Transmembrane helix</keyword>
<dbReference type="PANTHER" id="PTHR36926">
    <property type="entry name" value="COLICIN V PRODUCTION PROTEIN"/>
    <property type="match status" value="1"/>
</dbReference>
<dbReference type="InterPro" id="IPR003825">
    <property type="entry name" value="Colicin-V_CvpA"/>
</dbReference>
<dbReference type="RefSeq" id="WP_063634578.1">
    <property type="nucleotide sequence ID" value="NZ_CP015285.1"/>
</dbReference>
<feature type="region of interest" description="Disordered" evidence="5">
    <location>
        <begin position="184"/>
        <end position="229"/>
    </location>
</feature>
<dbReference type="AlphaFoldDB" id="A0A160JFT3"/>
<evidence type="ECO:0000256" key="3">
    <source>
        <dbReference type="ARBA" id="ARBA00022989"/>
    </source>
</evidence>
<feature type="transmembrane region" description="Helical" evidence="6">
    <location>
        <begin position="66"/>
        <end position="86"/>
    </location>
</feature>
<evidence type="ECO:0000256" key="4">
    <source>
        <dbReference type="ARBA" id="ARBA00023136"/>
    </source>
</evidence>
<gene>
    <name evidence="7" type="ORF">A6A40_05910</name>
</gene>
<dbReference type="GO" id="GO:0009403">
    <property type="term" value="P:toxin biosynthetic process"/>
    <property type="evidence" value="ECO:0007669"/>
    <property type="project" value="InterPro"/>
</dbReference>
<dbReference type="Pfam" id="PF02674">
    <property type="entry name" value="Colicin_V"/>
    <property type="match status" value="1"/>
</dbReference>
<dbReference type="PANTHER" id="PTHR36926:SF1">
    <property type="entry name" value="COLICIN V PRODUCTION PROTEIN"/>
    <property type="match status" value="1"/>
</dbReference>
<keyword evidence="4 6" id="KW-0472">Membrane</keyword>
<keyword evidence="8" id="KW-1185">Reference proteome</keyword>
<evidence type="ECO:0000256" key="6">
    <source>
        <dbReference type="SAM" id="Phobius"/>
    </source>
</evidence>
<reference evidence="7 8" key="1">
    <citation type="journal article" date="2013" name="Int. J. Syst. Evol. Microbiol.">
        <title>Azospirillum humicireducens sp. nov., a nitrogen-fixing bacterium isolated from a microbial fuel cell.</title>
        <authorList>
            <person name="Zhou S."/>
            <person name="Han L."/>
            <person name="Wang Y."/>
            <person name="Yang G."/>
            <person name="Zhuang L."/>
            <person name="Hu P."/>
        </authorList>
    </citation>
    <scope>NUCLEOTIDE SEQUENCE [LARGE SCALE GENOMIC DNA]</scope>
    <source>
        <strain evidence="7 8">SgZ-5</strain>
    </source>
</reference>
<dbReference type="EMBL" id="CP015285">
    <property type="protein sequence ID" value="ANC91474.1"/>
    <property type="molecule type" value="Genomic_DNA"/>
</dbReference>
<dbReference type="InterPro" id="IPR052719">
    <property type="entry name" value="CvpA-like"/>
</dbReference>
<evidence type="ECO:0000256" key="2">
    <source>
        <dbReference type="ARBA" id="ARBA00022692"/>
    </source>
</evidence>
<name>A0A160JFT3_9PROT</name>
<evidence type="ECO:0000256" key="5">
    <source>
        <dbReference type="SAM" id="MobiDB-lite"/>
    </source>
</evidence>
<dbReference type="STRING" id="1226968.A6A40_05910"/>
<feature type="compositionally biased region" description="Basic and acidic residues" evidence="5">
    <location>
        <begin position="211"/>
        <end position="222"/>
    </location>
</feature>
<organism evidence="7 8">
    <name type="scientific">Azospirillum humicireducens</name>
    <dbReference type="NCBI Taxonomy" id="1226968"/>
    <lineage>
        <taxon>Bacteria</taxon>
        <taxon>Pseudomonadati</taxon>
        <taxon>Pseudomonadota</taxon>
        <taxon>Alphaproteobacteria</taxon>
        <taxon>Rhodospirillales</taxon>
        <taxon>Azospirillaceae</taxon>
        <taxon>Azospirillum</taxon>
    </lineage>
</organism>
<sequence>MDNLPVNPVDIVVIAVLLLAALLAFSRGMVAEVVSVAAWAGAAVITLYALPHVLPYAQIYIRFEMLAYAASAVGVFIIALIVLSLLGRSLSRGVQASTLSALDRTLGFAFGLVKGGVLVSIAYLFFLWLVPNPAEQPVWLKEAKTRPFLAMGAETLYGFVPEHLRREGLGQMDMARDRARQAMEAKQALDRLSTPVPSSAKTGGAQAPDTGYKERDRAEADRLFQNNAR</sequence>
<comment type="subcellular location">
    <subcellularLocation>
        <location evidence="1">Membrane</location>
        <topology evidence="1">Multi-pass membrane protein</topology>
    </subcellularLocation>
</comment>
<dbReference type="KEGG" id="ahu:A6A40_05910"/>
<proteinExistence type="predicted"/>
<feature type="transmembrane region" description="Helical" evidence="6">
    <location>
        <begin position="106"/>
        <end position="130"/>
    </location>
</feature>
<keyword evidence="2 6" id="KW-0812">Transmembrane</keyword>
<evidence type="ECO:0000313" key="8">
    <source>
        <dbReference type="Proteomes" id="UP000077405"/>
    </source>
</evidence>
<feature type="transmembrane region" description="Helical" evidence="6">
    <location>
        <begin position="6"/>
        <end position="26"/>
    </location>
</feature>
<evidence type="ECO:0000256" key="1">
    <source>
        <dbReference type="ARBA" id="ARBA00004141"/>
    </source>
</evidence>
<feature type="transmembrane region" description="Helical" evidence="6">
    <location>
        <begin position="33"/>
        <end position="54"/>
    </location>
</feature>
<dbReference type="GO" id="GO:0016020">
    <property type="term" value="C:membrane"/>
    <property type="evidence" value="ECO:0007669"/>
    <property type="project" value="UniProtKB-SubCell"/>
</dbReference>
<dbReference type="OrthoDB" id="9806894at2"/>
<accession>A0A160JFT3</accession>
<evidence type="ECO:0000313" key="7">
    <source>
        <dbReference type="EMBL" id="ANC91474.1"/>
    </source>
</evidence>